<evidence type="ECO:0000256" key="1">
    <source>
        <dbReference type="ARBA" id="ARBA00004370"/>
    </source>
</evidence>
<keyword evidence="4 5" id="KW-0472">Membrane</keyword>
<accession>A0A316UEK9</accession>
<evidence type="ECO:0000256" key="5">
    <source>
        <dbReference type="SAM" id="Phobius"/>
    </source>
</evidence>
<protein>
    <recommendedName>
        <fullName evidence="8">MARVEL domain-containing protein</fullName>
    </recommendedName>
</protein>
<dbReference type="RefSeq" id="XP_025350826.1">
    <property type="nucleotide sequence ID" value="XM_025490077.1"/>
</dbReference>
<dbReference type="GeneID" id="37011811"/>
<feature type="non-terminal residue" evidence="6">
    <location>
        <position position="1"/>
    </location>
</feature>
<dbReference type="AlphaFoldDB" id="A0A316UEK9"/>
<keyword evidence="2 5" id="KW-0812">Transmembrane</keyword>
<dbReference type="STRING" id="1684307.A0A316UEK9"/>
<reference evidence="6 7" key="1">
    <citation type="journal article" date="2018" name="Mol. Biol. Evol.">
        <title>Broad Genomic Sampling Reveals a Smut Pathogenic Ancestry of the Fungal Clade Ustilaginomycotina.</title>
        <authorList>
            <person name="Kijpornyongpan T."/>
            <person name="Mondo S.J."/>
            <person name="Barry K."/>
            <person name="Sandor L."/>
            <person name="Lee J."/>
            <person name="Lipzen A."/>
            <person name="Pangilinan J."/>
            <person name="LaButti K."/>
            <person name="Hainaut M."/>
            <person name="Henrissat B."/>
            <person name="Grigoriev I.V."/>
            <person name="Spatafora J.W."/>
            <person name="Aime M.C."/>
        </authorList>
    </citation>
    <scope>NUCLEOTIDE SEQUENCE [LARGE SCALE GENOMIC DNA]</scope>
    <source>
        <strain evidence="6 7">MCA 4718</strain>
    </source>
</reference>
<evidence type="ECO:0000256" key="3">
    <source>
        <dbReference type="ARBA" id="ARBA00022989"/>
    </source>
</evidence>
<dbReference type="InterPro" id="IPR056552">
    <property type="entry name" value="Ribonucl_Kappa"/>
</dbReference>
<dbReference type="Pfam" id="PF23489">
    <property type="entry name" value="V-ATPase_su_f"/>
    <property type="match status" value="1"/>
</dbReference>
<keyword evidence="7" id="KW-1185">Reference proteome</keyword>
<gene>
    <name evidence="6" type="ORF">BCV69DRAFT_243559</name>
</gene>
<dbReference type="Proteomes" id="UP000245942">
    <property type="component" value="Unassembled WGS sequence"/>
</dbReference>
<comment type="subcellular location">
    <subcellularLocation>
        <location evidence="1">Membrane</location>
    </subcellularLocation>
</comment>
<evidence type="ECO:0000313" key="7">
    <source>
        <dbReference type="Proteomes" id="UP000245942"/>
    </source>
</evidence>
<evidence type="ECO:0008006" key="8">
    <source>
        <dbReference type="Google" id="ProtNLM"/>
    </source>
</evidence>
<proteinExistence type="predicted"/>
<evidence type="ECO:0000256" key="4">
    <source>
        <dbReference type="ARBA" id="ARBA00023136"/>
    </source>
</evidence>
<keyword evidence="3 5" id="KW-1133">Transmembrane helix</keyword>
<dbReference type="GO" id="GO:0016020">
    <property type="term" value="C:membrane"/>
    <property type="evidence" value="ECO:0007669"/>
    <property type="project" value="UniProtKB-SubCell"/>
</dbReference>
<name>A0A316UEK9_9BASI</name>
<dbReference type="OrthoDB" id="67317at2759"/>
<sequence>RPSIPVPAASCCTVLSVFGVLMLAVIGLGFANQWEAFEGSKNDPEDYMGVATACYGAALVYAAFIVFCGSQIFANRRYSRIQI</sequence>
<dbReference type="EMBL" id="KZ819321">
    <property type="protein sequence ID" value="PWN23666.1"/>
    <property type="molecule type" value="Genomic_DNA"/>
</dbReference>
<feature type="transmembrane region" description="Helical" evidence="5">
    <location>
        <begin position="50"/>
        <end position="74"/>
    </location>
</feature>
<organism evidence="6 7">
    <name type="scientific">Pseudomicrostroma glucosiphilum</name>
    <dbReference type="NCBI Taxonomy" id="1684307"/>
    <lineage>
        <taxon>Eukaryota</taxon>
        <taxon>Fungi</taxon>
        <taxon>Dikarya</taxon>
        <taxon>Basidiomycota</taxon>
        <taxon>Ustilaginomycotina</taxon>
        <taxon>Exobasidiomycetes</taxon>
        <taxon>Microstromatales</taxon>
        <taxon>Microstromatales incertae sedis</taxon>
        <taxon>Pseudomicrostroma</taxon>
    </lineage>
</organism>
<evidence type="ECO:0000256" key="2">
    <source>
        <dbReference type="ARBA" id="ARBA00022692"/>
    </source>
</evidence>
<evidence type="ECO:0000313" key="6">
    <source>
        <dbReference type="EMBL" id="PWN23666.1"/>
    </source>
</evidence>
<feature type="transmembrane region" description="Helical" evidence="5">
    <location>
        <begin position="12"/>
        <end position="30"/>
    </location>
</feature>